<dbReference type="NCBIfam" id="TIGR02532">
    <property type="entry name" value="IV_pilin_GFxxxE"/>
    <property type="match status" value="1"/>
</dbReference>
<evidence type="ECO:0008006" key="4">
    <source>
        <dbReference type="Google" id="ProtNLM"/>
    </source>
</evidence>
<reference evidence="2 3" key="1">
    <citation type="submission" date="2019-02" db="EMBL/GenBank/DDBJ databases">
        <title>Deep-cultivation of Planctomycetes and their phenomic and genomic characterization uncovers novel biology.</title>
        <authorList>
            <person name="Wiegand S."/>
            <person name="Jogler M."/>
            <person name="Boedeker C."/>
            <person name="Pinto D."/>
            <person name="Vollmers J."/>
            <person name="Rivas-Marin E."/>
            <person name="Kohn T."/>
            <person name="Peeters S.H."/>
            <person name="Heuer A."/>
            <person name="Rast P."/>
            <person name="Oberbeckmann S."/>
            <person name="Bunk B."/>
            <person name="Jeske O."/>
            <person name="Meyerdierks A."/>
            <person name="Storesund J.E."/>
            <person name="Kallscheuer N."/>
            <person name="Luecker S."/>
            <person name="Lage O.M."/>
            <person name="Pohl T."/>
            <person name="Merkel B.J."/>
            <person name="Hornburger P."/>
            <person name="Mueller R.-W."/>
            <person name="Bruemmer F."/>
            <person name="Labrenz M."/>
            <person name="Spormann A.M."/>
            <person name="Op den Camp H."/>
            <person name="Overmann J."/>
            <person name="Amann R."/>
            <person name="Jetten M.S.M."/>
            <person name="Mascher T."/>
            <person name="Medema M.H."/>
            <person name="Devos D.P."/>
            <person name="Kaster A.-K."/>
            <person name="Ovreas L."/>
            <person name="Rohde M."/>
            <person name="Galperin M.Y."/>
            <person name="Jogler C."/>
        </authorList>
    </citation>
    <scope>NUCLEOTIDE SEQUENCE [LARGE SCALE GENOMIC DNA]</scope>
    <source>
        <strain evidence="2 3">Pan44</strain>
    </source>
</reference>
<dbReference type="AlphaFoldDB" id="A0A517SCN1"/>
<dbReference type="InParanoid" id="A0A517SCN1"/>
<organism evidence="2 3">
    <name type="scientific">Caulifigura coniformis</name>
    <dbReference type="NCBI Taxonomy" id="2527983"/>
    <lineage>
        <taxon>Bacteria</taxon>
        <taxon>Pseudomonadati</taxon>
        <taxon>Planctomycetota</taxon>
        <taxon>Planctomycetia</taxon>
        <taxon>Planctomycetales</taxon>
        <taxon>Planctomycetaceae</taxon>
        <taxon>Caulifigura</taxon>
    </lineage>
</organism>
<dbReference type="Proteomes" id="UP000315700">
    <property type="component" value="Chromosome"/>
</dbReference>
<accession>A0A517SCN1</accession>
<gene>
    <name evidence="2" type="ORF">Pan44_19000</name>
</gene>
<dbReference type="SUPFAM" id="SSF54523">
    <property type="entry name" value="Pili subunits"/>
    <property type="match status" value="1"/>
</dbReference>
<proteinExistence type="predicted"/>
<keyword evidence="3" id="KW-1185">Reference proteome</keyword>
<evidence type="ECO:0000313" key="3">
    <source>
        <dbReference type="Proteomes" id="UP000315700"/>
    </source>
</evidence>
<sequence>MAHPDHHRHAAFTLVELSIVLVIVALIIGGIVVGRELITVSKLRADISLIQQFDQNVQTFKTKYGCLPGDCVQPERFFTGLAWNEEGNGDGVIGFNTGTPGTVFRNGSFSNNETSFAMDQMARAGLSPALPFSTTGANASVLPALKSTPSFKFMIQAKCNSVGAACYTIGGHYYYLGITSGGPTILNSSPTAYTPAEGFAIDSKIDDGKAITGKVESGFVGGNYFMPMPSVWNPTSYSCPAWHASQGLNGSCDYDKTRTDKALNILISSSGI</sequence>
<dbReference type="RefSeq" id="WP_197453967.1">
    <property type="nucleotide sequence ID" value="NZ_CP036271.1"/>
</dbReference>
<keyword evidence="1" id="KW-0472">Membrane</keyword>
<keyword evidence="1" id="KW-0812">Transmembrane</keyword>
<dbReference type="KEGG" id="ccos:Pan44_19000"/>
<dbReference type="InterPro" id="IPR012902">
    <property type="entry name" value="N_methyl_site"/>
</dbReference>
<protein>
    <recommendedName>
        <fullName evidence="4">Prepilin-type N-terminal cleavage/methylation domain-containing protein</fullName>
    </recommendedName>
</protein>
<feature type="transmembrane region" description="Helical" evidence="1">
    <location>
        <begin position="12"/>
        <end position="34"/>
    </location>
</feature>
<dbReference type="EMBL" id="CP036271">
    <property type="protein sequence ID" value="QDT53874.1"/>
    <property type="molecule type" value="Genomic_DNA"/>
</dbReference>
<evidence type="ECO:0000256" key="1">
    <source>
        <dbReference type="SAM" id="Phobius"/>
    </source>
</evidence>
<keyword evidence="1" id="KW-1133">Transmembrane helix</keyword>
<dbReference type="Pfam" id="PF07963">
    <property type="entry name" value="N_methyl"/>
    <property type="match status" value="1"/>
</dbReference>
<name>A0A517SCN1_9PLAN</name>
<evidence type="ECO:0000313" key="2">
    <source>
        <dbReference type="EMBL" id="QDT53874.1"/>
    </source>
</evidence>
<dbReference type="InterPro" id="IPR045584">
    <property type="entry name" value="Pilin-like"/>
</dbReference>